<gene>
    <name evidence="1" type="ORF">PDMSB3_0042</name>
</gene>
<proteinExistence type="predicted"/>
<sequence>MSQQIIVSEELAGVLAVSADPHRVQEKWGFREKQRVFAQAVSKLPIRQFSGTILSLWSDGTATVKFDHDFAFDAERELVKSGRVDLHYLTRLAS</sequence>
<evidence type="ECO:0000313" key="1">
    <source>
        <dbReference type="EMBL" id="VVD31265.1"/>
    </source>
</evidence>
<keyword evidence="2" id="KW-1185">Reference proteome</keyword>
<geneLocation type="plasmid" evidence="1 2">
    <name>pIII</name>
</geneLocation>
<dbReference type="KEGG" id="pdio:PDMSB3_0042.4"/>
<protein>
    <submittedName>
        <fullName evidence="1">Uncharacterized protein</fullName>
    </submittedName>
</protein>
<name>A0A5Q4YV41_9BURK</name>
<keyword evidence="1" id="KW-0614">Plasmid</keyword>
<reference evidence="1 2" key="1">
    <citation type="submission" date="2019-08" db="EMBL/GenBank/DDBJ databases">
        <authorList>
            <person name="Herpell B J."/>
        </authorList>
    </citation>
    <scope>NUCLEOTIDE SEQUENCE [LARGE SCALE GENOMIC DNA]</scope>
    <source>
        <strain evidence="2">Msb3</strain>
        <plasmid evidence="1 2">pIII</plasmid>
    </source>
</reference>
<dbReference type="RefSeq" id="WP_165190353.1">
    <property type="nucleotide sequence ID" value="NZ_LR699557.1"/>
</dbReference>
<dbReference type="EMBL" id="LR699557">
    <property type="protein sequence ID" value="VVD31265.1"/>
    <property type="molecule type" value="Genomic_DNA"/>
</dbReference>
<accession>A0A5Q4YV41</accession>
<evidence type="ECO:0000313" key="2">
    <source>
        <dbReference type="Proteomes" id="UP000325811"/>
    </source>
</evidence>
<dbReference type="Proteomes" id="UP000325811">
    <property type="component" value="Plasmid pIII"/>
</dbReference>
<organism evidence="1 2">
    <name type="scientific">Paraburkholderia dioscoreae</name>
    <dbReference type="NCBI Taxonomy" id="2604047"/>
    <lineage>
        <taxon>Bacteria</taxon>
        <taxon>Pseudomonadati</taxon>
        <taxon>Pseudomonadota</taxon>
        <taxon>Betaproteobacteria</taxon>
        <taxon>Burkholderiales</taxon>
        <taxon>Burkholderiaceae</taxon>
        <taxon>Paraburkholderia</taxon>
    </lineage>
</organism>
<dbReference type="AlphaFoldDB" id="A0A5Q4YV41"/>